<dbReference type="Proteomes" id="UP001590950">
    <property type="component" value="Unassembled WGS sequence"/>
</dbReference>
<protein>
    <submittedName>
        <fullName evidence="1">Uncharacterized protein</fullName>
    </submittedName>
</protein>
<gene>
    <name evidence="1" type="ORF">N7G274_006509</name>
</gene>
<organism evidence="1 2">
    <name type="scientific">Stereocaulon virgatum</name>
    <dbReference type="NCBI Taxonomy" id="373712"/>
    <lineage>
        <taxon>Eukaryota</taxon>
        <taxon>Fungi</taxon>
        <taxon>Dikarya</taxon>
        <taxon>Ascomycota</taxon>
        <taxon>Pezizomycotina</taxon>
        <taxon>Lecanoromycetes</taxon>
        <taxon>OSLEUM clade</taxon>
        <taxon>Lecanoromycetidae</taxon>
        <taxon>Lecanorales</taxon>
        <taxon>Lecanorineae</taxon>
        <taxon>Stereocaulaceae</taxon>
        <taxon>Stereocaulon</taxon>
    </lineage>
</organism>
<reference evidence="1 2" key="1">
    <citation type="submission" date="2024-09" db="EMBL/GenBank/DDBJ databases">
        <title>Rethinking Asexuality: The Enigmatic Case of Functional Sexual Genes in Lepraria (Stereocaulaceae).</title>
        <authorList>
            <person name="Doellman M."/>
            <person name="Sun Y."/>
            <person name="Barcenas-Pena A."/>
            <person name="Lumbsch H.T."/>
            <person name="Grewe F."/>
        </authorList>
    </citation>
    <scope>NUCLEOTIDE SEQUENCE [LARGE SCALE GENOMIC DNA]</scope>
    <source>
        <strain evidence="1 2">Mercado 3170</strain>
    </source>
</reference>
<name>A0ABR4A632_9LECA</name>
<sequence length="368" mass="41559">MASLALDIKHCCRPCLRRLYIQKRSLTTTTSRRKHGAVPIFSDTPSPELNALLSTFRTNIFLPSHLIKLQRDLLYKKKNHSLLTAEEPATVRLGNEVHQLLPLNHITDEPATRASIAKVVKLMTETGDWKNLPGFLEGLKTARRVVHGDQFEKMIRRASDCGRIGVVVDCLRRVERTGMGLWDVRVAREVMWGVLGKCVQSEWSEEGVESGRKLAEVVWELCFDPKHVPKMVGLEDPKKRPEIAGVLVQMYAAKAVMFEGSKDEGGAVEKWVQLMLRVWGNTKVGVKERDWNDANYQLTMWAPVWHGILMAQKLLGAQSPLGQELGAKLQELESVIQQARLVLSEHPHQDGNIRRGLKVYNQLSQVSV</sequence>
<evidence type="ECO:0000313" key="2">
    <source>
        <dbReference type="Proteomes" id="UP001590950"/>
    </source>
</evidence>
<dbReference type="EMBL" id="JBEFKJ010000020">
    <property type="protein sequence ID" value="KAL2040530.1"/>
    <property type="molecule type" value="Genomic_DNA"/>
</dbReference>
<comment type="caution">
    <text evidence="1">The sequence shown here is derived from an EMBL/GenBank/DDBJ whole genome shotgun (WGS) entry which is preliminary data.</text>
</comment>
<keyword evidence="2" id="KW-1185">Reference proteome</keyword>
<accession>A0ABR4A632</accession>
<proteinExistence type="predicted"/>
<evidence type="ECO:0000313" key="1">
    <source>
        <dbReference type="EMBL" id="KAL2040530.1"/>
    </source>
</evidence>